<evidence type="ECO:0000256" key="4">
    <source>
        <dbReference type="ARBA" id="ARBA00022490"/>
    </source>
</evidence>
<dbReference type="AlphaFoldDB" id="A0A556VXE7"/>
<proteinExistence type="inferred from homology"/>
<evidence type="ECO:0000256" key="6">
    <source>
        <dbReference type="ARBA" id="ARBA00022840"/>
    </source>
</evidence>
<reference evidence="13 14" key="1">
    <citation type="journal article" date="2019" name="Genome Biol. Evol.">
        <title>Whole-Genome Sequencing of the Giant Devil Catfish, Bagarius yarrelli.</title>
        <authorList>
            <person name="Jiang W."/>
            <person name="Lv Y."/>
            <person name="Cheng L."/>
            <person name="Yang K."/>
            <person name="Chao B."/>
            <person name="Wang X."/>
            <person name="Li Y."/>
            <person name="Pan X."/>
            <person name="You X."/>
            <person name="Zhang Y."/>
            <person name="Yang J."/>
            <person name="Li J."/>
            <person name="Zhang X."/>
            <person name="Liu S."/>
            <person name="Sun C."/>
            <person name="Yang J."/>
            <person name="Shi Q."/>
        </authorList>
    </citation>
    <scope>NUCLEOTIDE SEQUENCE [LARGE SCALE GENOMIC DNA]</scope>
    <source>
        <strain evidence="13">JWS20170419001</strain>
        <tissue evidence="13">Muscle</tissue>
    </source>
</reference>
<dbReference type="PROSITE" id="PS00432">
    <property type="entry name" value="ACTINS_2"/>
    <property type="match status" value="1"/>
</dbReference>
<evidence type="ECO:0000256" key="10">
    <source>
        <dbReference type="RuleBase" id="RU000487"/>
    </source>
</evidence>
<keyword evidence="7" id="KW-0558">Oxidation</keyword>
<dbReference type="Pfam" id="PF00022">
    <property type="entry name" value="Actin"/>
    <property type="match status" value="1"/>
</dbReference>
<evidence type="ECO:0000256" key="1">
    <source>
        <dbReference type="ARBA" id="ARBA00004245"/>
    </source>
</evidence>
<dbReference type="SMART" id="SM00268">
    <property type="entry name" value="ACTIN"/>
    <property type="match status" value="1"/>
</dbReference>
<dbReference type="Gene3D" id="3.90.640.10">
    <property type="entry name" value="Actin, Chain A, domain 4"/>
    <property type="match status" value="1"/>
</dbReference>
<dbReference type="OrthoDB" id="6953074at2759"/>
<evidence type="ECO:0000313" key="14">
    <source>
        <dbReference type="Proteomes" id="UP000319801"/>
    </source>
</evidence>
<dbReference type="EMBL" id="VCAZ01000459">
    <property type="protein sequence ID" value="TUW84581.1"/>
    <property type="molecule type" value="Genomic_DNA"/>
</dbReference>
<comment type="subcellular location">
    <subcellularLocation>
        <location evidence="1">Cytoplasm</location>
        <location evidence="1">Cytoskeleton</location>
    </subcellularLocation>
</comment>
<name>A0A556VXE7_BAGYA</name>
<evidence type="ECO:0000256" key="2">
    <source>
        <dbReference type="ARBA" id="ARBA00006752"/>
    </source>
</evidence>
<keyword evidence="8" id="KW-0206">Cytoskeleton</keyword>
<dbReference type="Pfam" id="PF15277">
    <property type="entry name" value="Sec3-PIP2_bind"/>
    <property type="match status" value="1"/>
</dbReference>
<sequence length="584" mass="65848">MRFLHVDSELDVRDKLQIEQDDDPVSDQQRDLYSTPGEVINSDRMTNKKPTQVLITKVKQFEFSPQFEKRSQWSLDQLRRVDGVDPEKDSPAFDLVFDHRSDQWVAASSAEKCLFIQILHHLCQHYWKSQKELSITAPPVGQKTLSTSTPASSSPASTTTEHTPVPEKKKKKSRDALRPTEFVNCQSKLLEVSPVKVGVVSSSPPAQSIMGTVGRRASQVISERSDVKQLAEGVMVGMGQKDSYVGDEVQSKRGILTLKYPIEHGIITNWDDMEKIWHHTFYNELRVAPEEHPTLLMEAPLNPKANREKMTQIMFKTFNVPALYVAIQAVLSFYASGRKHSLTLVSFTGIVLDSGDGVTNNVPIYEGYAHHASGSGRDLTDYLMKILTEQGYSFITTGTQRYHQTHNTFIGTAEREIVRDIKEKLCYVALDFKNEMATAASSSSLEKSYELPDGQVITIRNKRFCCPETLFQPSFIGMESAGIHETTYNSIMKCDISIRKDLYANNVLSGGTTMYPGIADRMQKEITALAPSTMKIKIIAPPERKYSVWIGGLILASLSTFQQMWISKQEYDEARPSIVYRKCF</sequence>
<dbReference type="FunFam" id="3.90.640.10:FF:000047">
    <property type="entry name" value="Actin, alpha skeletal muscle"/>
    <property type="match status" value="1"/>
</dbReference>
<dbReference type="PANTHER" id="PTHR11937">
    <property type="entry name" value="ACTIN"/>
    <property type="match status" value="1"/>
</dbReference>
<evidence type="ECO:0000256" key="8">
    <source>
        <dbReference type="ARBA" id="ARBA00023212"/>
    </source>
</evidence>
<feature type="region of interest" description="Disordered" evidence="11">
    <location>
        <begin position="140"/>
        <end position="177"/>
    </location>
</feature>
<dbReference type="Gene3D" id="3.30.420.40">
    <property type="match status" value="2"/>
</dbReference>
<comment type="subunit">
    <text evidence="9">Polymerization of globular actin (G-actin) leads to a structural filament (F-actin) in the form of a two-stranded helix. Each actin can bind to 4 others.</text>
</comment>
<dbReference type="InterPro" id="IPR028258">
    <property type="entry name" value="Sec3-PIP2_bind"/>
</dbReference>
<feature type="compositionally biased region" description="Low complexity" evidence="11">
    <location>
        <begin position="144"/>
        <end position="160"/>
    </location>
</feature>
<dbReference type="SUPFAM" id="SSF53067">
    <property type="entry name" value="Actin-like ATPase domain"/>
    <property type="match status" value="2"/>
</dbReference>
<feature type="domain" description="Exocyst complex component Sec3 PIP2-binding N-terminal" evidence="12">
    <location>
        <begin position="41"/>
        <end position="126"/>
    </location>
</feature>
<dbReference type="SMART" id="SM01313">
    <property type="entry name" value="Sec3-PIP2_bind"/>
    <property type="match status" value="1"/>
</dbReference>
<evidence type="ECO:0000313" key="13">
    <source>
        <dbReference type="EMBL" id="TUW84581.1"/>
    </source>
</evidence>
<dbReference type="FunFam" id="3.30.420.40:FF:000291">
    <property type="entry name" value="Actin, alpha skeletal muscle"/>
    <property type="match status" value="1"/>
</dbReference>
<protein>
    <submittedName>
        <fullName evidence="13">Actin, alpha cardiac muscle 1</fullName>
    </submittedName>
</protein>
<evidence type="ECO:0000256" key="5">
    <source>
        <dbReference type="ARBA" id="ARBA00022741"/>
    </source>
</evidence>
<evidence type="ECO:0000256" key="9">
    <source>
        <dbReference type="ARBA" id="ARBA00038582"/>
    </source>
</evidence>
<keyword evidence="14" id="KW-1185">Reference proteome</keyword>
<dbReference type="PRINTS" id="PR00190">
    <property type="entry name" value="ACTIN"/>
</dbReference>
<dbReference type="Proteomes" id="UP000319801">
    <property type="component" value="Unassembled WGS sequence"/>
</dbReference>
<keyword evidence="6" id="KW-0067">ATP-binding</keyword>
<dbReference type="FunFam" id="3.30.420.40:FF:000131">
    <property type="entry name" value="Actin, alpha skeletal muscle"/>
    <property type="match status" value="1"/>
</dbReference>
<organism evidence="13 14">
    <name type="scientific">Bagarius yarrelli</name>
    <name type="common">Goonch</name>
    <name type="synonym">Bagrus yarrelli</name>
    <dbReference type="NCBI Taxonomy" id="175774"/>
    <lineage>
        <taxon>Eukaryota</taxon>
        <taxon>Metazoa</taxon>
        <taxon>Chordata</taxon>
        <taxon>Craniata</taxon>
        <taxon>Vertebrata</taxon>
        <taxon>Euteleostomi</taxon>
        <taxon>Actinopterygii</taxon>
        <taxon>Neopterygii</taxon>
        <taxon>Teleostei</taxon>
        <taxon>Ostariophysi</taxon>
        <taxon>Siluriformes</taxon>
        <taxon>Sisoridae</taxon>
        <taxon>Sisorinae</taxon>
        <taxon>Bagarius</taxon>
    </lineage>
</organism>
<accession>A0A556VXE7</accession>
<dbReference type="FunFam" id="3.30.420.40:FF:000058">
    <property type="entry name" value="Putative actin-related protein 5"/>
    <property type="match status" value="1"/>
</dbReference>
<evidence type="ECO:0000256" key="3">
    <source>
        <dbReference type="ARBA" id="ARBA00022481"/>
    </source>
</evidence>
<comment type="caution">
    <text evidence="13">The sequence shown here is derived from an EMBL/GenBank/DDBJ whole genome shotgun (WGS) entry which is preliminary data.</text>
</comment>
<evidence type="ECO:0000259" key="12">
    <source>
        <dbReference type="SMART" id="SM01313"/>
    </source>
</evidence>
<dbReference type="Gene3D" id="2.30.29.90">
    <property type="match status" value="1"/>
</dbReference>
<dbReference type="GO" id="GO:0005524">
    <property type="term" value="F:ATP binding"/>
    <property type="evidence" value="ECO:0007669"/>
    <property type="project" value="UniProtKB-KW"/>
</dbReference>
<feature type="region of interest" description="Disordered" evidence="11">
    <location>
        <begin position="15"/>
        <end position="46"/>
    </location>
</feature>
<dbReference type="InterPro" id="IPR004001">
    <property type="entry name" value="Actin_CS"/>
</dbReference>
<evidence type="ECO:0000256" key="7">
    <source>
        <dbReference type="ARBA" id="ARBA00023097"/>
    </source>
</evidence>
<gene>
    <name evidence="13" type="ORF">Baya_17114</name>
</gene>
<keyword evidence="4" id="KW-0963">Cytoplasm</keyword>
<keyword evidence="3" id="KW-0488">Methylation</keyword>
<dbReference type="GO" id="GO:0005856">
    <property type="term" value="C:cytoskeleton"/>
    <property type="evidence" value="ECO:0007669"/>
    <property type="project" value="UniProtKB-SubCell"/>
</dbReference>
<dbReference type="PROSITE" id="PS00406">
    <property type="entry name" value="ACTINS_1"/>
    <property type="match status" value="1"/>
</dbReference>
<dbReference type="InterPro" id="IPR004000">
    <property type="entry name" value="Actin"/>
</dbReference>
<evidence type="ECO:0000256" key="11">
    <source>
        <dbReference type="SAM" id="MobiDB-lite"/>
    </source>
</evidence>
<comment type="similarity">
    <text evidence="2 10">Belongs to the actin family.</text>
</comment>
<dbReference type="InterPro" id="IPR043129">
    <property type="entry name" value="ATPase_NBD"/>
</dbReference>
<keyword evidence="5" id="KW-0547">Nucleotide-binding</keyword>